<feature type="domain" description="C2H2-type" evidence="2">
    <location>
        <begin position="203"/>
        <end position="226"/>
    </location>
</feature>
<evidence type="ECO:0000259" key="2">
    <source>
        <dbReference type="PROSITE" id="PS50157"/>
    </source>
</evidence>
<evidence type="ECO:0000313" key="4">
    <source>
        <dbReference type="Proteomes" id="UP000838756"/>
    </source>
</evidence>
<reference evidence="3" key="1">
    <citation type="submission" date="2022-03" db="EMBL/GenBank/DDBJ databases">
        <authorList>
            <person name="Lindestad O."/>
        </authorList>
    </citation>
    <scope>NUCLEOTIDE SEQUENCE</scope>
</reference>
<proteinExistence type="predicted"/>
<keyword evidence="1" id="KW-0863">Zinc-finger</keyword>
<organism evidence="3 4">
    <name type="scientific">Pararge aegeria aegeria</name>
    <dbReference type="NCBI Taxonomy" id="348720"/>
    <lineage>
        <taxon>Eukaryota</taxon>
        <taxon>Metazoa</taxon>
        <taxon>Ecdysozoa</taxon>
        <taxon>Arthropoda</taxon>
        <taxon>Hexapoda</taxon>
        <taxon>Insecta</taxon>
        <taxon>Pterygota</taxon>
        <taxon>Neoptera</taxon>
        <taxon>Endopterygota</taxon>
        <taxon>Lepidoptera</taxon>
        <taxon>Glossata</taxon>
        <taxon>Ditrysia</taxon>
        <taxon>Papilionoidea</taxon>
        <taxon>Nymphalidae</taxon>
        <taxon>Satyrinae</taxon>
        <taxon>Satyrini</taxon>
        <taxon>Parargina</taxon>
        <taxon>Pararge</taxon>
    </lineage>
</organism>
<dbReference type="PROSITE" id="PS00028">
    <property type="entry name" value="ZINC_FINGER_C2H2_1"/>
    <property type="match status" value="1"/>
</dbReference>
<sequence>MKEIHEDDGLSDRVCTSCIENLSTAYLFKLQCERIDNLMRKFPDIQIDKPDDKRDYNDLYNQEFHMHTEYIKEENDDNLVKSAQVERDRAQLSPCFETSDETDSDIDSIKCVYCNESYSNYGAHTCHVTCTIEHNQLQRSSSNETLVATDFTPTKISKPLSPIPDIPEYVNVSCVLCDQMFDQFDHYVTHLNKCTTNVKLHHFVCPVCHEMFTDKGSYLEHLKLLHFKTHNETLSDTGTDCVDFAPMIVKTSKPKAVRRQIGWSIEDIYQEIECQKIEQKPTATSSPLKNFFSKLGNESSSRQSTPKKVSFRKFIENGKAKTSVYLPFKKYIQNYKLKKKANNYSPINTKAQVTSRIQAIFPEEISDSDYNSPSGASEDSWKMKQNLICACDKKVFMLSEHIHDRDRIVAMINELGGVVAENTKMEMLATHFVSVLPSDTFSGMMVCALATGKWLLHISFVYDSFRCKKFLQVSFRRVYWNSCYAAFTAWAVPINEVRIYLYYVLMCTCQNYYHPKFKKKTPGSCCSADYCFVDMKIIERVKLRFFFHHNVPVFPYQYILVYLLKRGRVDDEHKYLLQDCTKVNDKNFFLNNTY</sequence>
<dbReference type="AlphaFoldDB" id="A0A8S4RLG8"/>
<accession>A0A8S4RLG8</accession>
<name>A0A8S4RLG8_9NEOP</name>
<evidence type="ECO:0000313" key="3">
    <source>
        <dbReference type="EMBL" id="CAH2237501.1"/>
    </source>
</evidence>
<dbReference type="Proteomes" id="UP000838756">
    <property type="component" value="Unassembled WGS sequence"/>
</dbReference>
<dbReference type="SMART" id="SM00355">
    <property type="entry name" value="ZnF_C2H2"/>
    <property type="match status" value="3"/>
</dbReference>
<dbReference type="Gene3D" id="3.40.50.10190">
    <property type="entry name" value="BRCT domain"/>
    <property type="match status" value="1"/>
</dbReference>
<keyword evidence="1" id="KW-0862">Zinc</keyword>
<dbReference type="InterPro" id="IPR036420">
    <property type="entry name" value="BRCT_dom_sf"/>
</dbReference>
<protein>
    <submittedName>
        <fullName evidence="3">Jg12834 protein</fullName>
    </submittedName>
</protein>
<dbReference type="OrthoDB" id="273147at2759"/>
<keyword evidence="4" id="KW-1185">Reference proteome</keyword>
<dbReference type="PROSITE" id="PS50157">
    <property type="entry name" value="ZINC_FINGER_C2H2_2"/>
    <property type="match status" value="1"/>
</dbReference>
<dbReference type="EMBL" id="CAKXAJ010025271">
    <property type="protein sequence ID" value="CAH2237501.1"/>
    <property type="molecule type" value="Genomic_DNA"/>
</dbReference>
<dbReference type="SUPFAM" id="SSF52113">
    <property type="entry name" value="BRCT domain"/>
    <property type="match status" value="1"/>
</dbReference>
<dbReference type="CDD" id="cd17738">
    <property type="entry name" value="BRCT_TopBP1_rpt7"/>
    <property type="match status" value="1"/>
</dbReference>
<comment type="caution">
    <text evidence="3">The sequence shown here is derived from an EMBL/GenBank/DDBJ whole genome shotgun (WGS) entry which is preliminary data.</text>
</comment>
<dbReference type="GO" id="GO:0008270">
    <property type="term" value="F:zinc ion binding"/>
    <property type="evidence" value="ECO:0007669"/>
    <property type="project" value="UniProtKB-KW"/>
</dbReference>
<dbReference type="InterPro" id="IPR013087">
    <property type="entry name" value="Znf_C2H2_type"/>
</dbReference>
<keyword evidence="1" id="KW-0479">Metal-binding</keyword>
<gene>
    <name evidence="3" type="primary">jg12834</name>
    <name evidence="3" type="ORF">PAEG_LOCUS14785</name>
</gene>
<evidence type="ECO:0000256" key="1">
    <source>
        <dbReference type="PROSITE-ProRule" id="PRU00042"/>
    </source>
</evidence>
<dbReference type="Gene3D" id="3.30.160.60">
    <property type="entry name" value="Classic Zinc Finger"/>
    <property type="match status" value="1"/>
</dbReference>